<feature type="region of interest" description="Disordered" evidence="1">
    <location>
        <begin position="56"/>
        <end position="107"/>
    </location>
</feature>
<gene>
    <name evidence="2" type="ORF">ES332_D09G208600v1</name>
</gene>
<feature type="compositionally biased region" description="Basic residues" evidence="1">
    <location>
        <begin position="79"/>
        <end position="89"/>
    </location>
</feature>
<dbReference type="EMBL" id="CM017631">
    <property type="protein sequence ID" value="TYH55005.1"/>
    <property type="molecule type" value="Genomic_DNA"/>
</dbReference>
<evidence type="ECO:0000313" key="3">
    <source>
        <dbReference type="Proteomes" id="UP000322667"/>
    </source>
</evidence>
<feature type="compositionally biased region" description="Basic and acidic residues" evidence="1">
    <location>
        <begin position="90"/>
        <end position="107"/>
    </location>
</feature>
<dbReference type="Proteomes" id="UP000322667">
    <property type="component" value="Chromosome D09"/>
</dbReference>
<accession>A0A5D2JKK9</accession>
<evidence type="ECO:0000256" key="1">
    <source>
        <dbReference type="SAM" id="MobiDB-lite"/>
    </source>
</evidence>
<feature type="compositionally biased region" description="Basic and acidic residues" evidence="1">
    <location>
        <begin position="1"/>
        <end position="43"/>
    </location>
</feature>
<keyword evidence="3" id="KW-1185">Reference proteome</keyword>
<protein>
    <submittedName>
        <fullName evidence="2">Uncharacterized protein</fullName>
    </submittedName>
</protein>
<name>A0A5D2JKK9_GOSTO</name>
<reference evidence="2 3" key="1">
    <citation type="submission" date="2019-07" db="EMBL/GenBank/DDBJ databases">
        <title>WGS assembly of Gossypium tomentosum.</title>
        <authorList>
            <person name="Chen Z.J."/>
            <person name="Sreedasyam A."/>
            <person name="Ando A."/>
            <person name="Song Q."/>
            <person name="De L."/>
            <person name="Hulse-Kemp A."/>
            <person name="Ding M."/>
            <person name="Ye W."/>
            <person name="Kirkbride R."/>
            <person name="Jenkins J."/>
            <person name="Plott C."/>
            <person name="Lovell J."/>
            <person name="Lin Y.-M."/>
            <person name="Vaughn R."/>
            <person name="Liu B."/>
            <person name="Li W."/>
            <person name="Simpson S."/>
            <person name="Scheffler B."/>
            <person name="Saski C."/>
            <person name="Grover C."/>
            <person name="Hu G."/>
            <person name="Conover J."/>
            <person name="Carlson J."/>
            <person name="Shu S."/>
            <person name="Boston L."/>
            <person name="Williams M."/>
            <person name="Peterson D."/>
            <person name="Mcgee K."/>
            <person name="Jones D."/>
            <person name="Wendel J."/>
            <person name="Stelly D."/>
            <person name="Grimwood J."/>
            <person name="Schmutz J."/>
        </authorList>
    </citation>
    <scope>NUCLEOTIDE SEQUENCE [LARGE SCALE GENOMIC DNA]</scope>
    <source>
        <strain evidence="2">7179.01</strain>
    </source>
</reference>
<dbReference type="AlphaFoldDB" id="A0A5D2JKK9"/>
<feature type="region of interest" description="Disordered" evidence="1">
    <location>
        <begin position="1"/>
        <end position="44"/>
    </location>
</feature>
<feature type="compositionally biased region" description="Basic residues" evidence="1">
    <location>
        <begin position="56"/>
        <end position="68"/>
    </location>
</feature>
<organism evidence="2 3">
    <name type="scientific">Gossypium tomentosum</name>
    <name type="common">Hawaiian cotton</name>
    <name type="synonym">Gossypium sandvicense</name>
    <dbReference type="NCBI Taxonomy" id="34277"/>
    <lineage>
        <taxon>Eukaryota</taxon>
        <taxon>Viridiplantae</taxon>
        <taxon>Streptophyta</taxon>
        <taxon>Embryophyta</taxon>
        <taxon>Tracheophyta</taxon>
        <taxon>Spermatophyta</taxon>
        <taxon>Magnoliopsida</taxon>
        <taxon>eudicotyledons</taxon>
        <taxon>Gunneridae</taxon>
        <taxon>Pentapetalae</taxon>
        <taxon>rosids</taxon>
        <taxon>malvids</taxon>
        <taxon>Malvales</taxon>
        <taxon>Malvaceae</taxon>
        <taxon>Malvoideae</taxon>
        <taxon>Gossypium</taxon>
    </lineage>
</organism>
<evidence type="ECO:0000313" key="2">
    <source>
        <dbReference type="EMBL" id="TYH55005.1"/>
    </source>
</evidence>
<sequence>MEYNKVHEKILLEEETQEKKKEESSKATIGDTHETIGGKERPTNKRAVVNCWRIFGKTHTHKRSRHSGQHPQETPSQGRSKHKRKREKKERREEKRGREVGRWKIKQ</sequence>
<proteinExistence type="predicted"/>